<keyword evidence="8" id="KW-0520">NAD</keyword>
<dbReference type="GO" id="GO:0005829">
    <property type="term" value="C:cytosol"/>
    <property type="evidence" value="ECO:0007669"/>
    <property type="project" value="TreeGrafter"/>
</dbReference>
<gene>
    <name evidence="12" type="ORF">D7V21_01705</name>
</gene>
<dbReference type="FunFam" id="3.40.50.10860:FF:000002">
    <property type="entry name" value="Glutamate dehydrogenase"/>
    <property type="match status" value="1"/>
</dbReference>
<evidence type="ECO:0000256" key="2">
    <source>
        <dbReference type="ARBA" id="ARBA00006382"/>
    </source>
</evidence>
<comment type="similarity">
    <text evidence="2 6 10">Belongs to the Glu/Leu/Phe/Val dehydrogenases family.</text>
</comment>
<evidence type="ECO:0000256" key="6">
    <source>
        <dbReference type="PIRNR" id="PIRNR000185"/>
    </source>
</evidence>
<dbReference type="CDD" id="cd05313">
    <property type="entry name" value="NAD_bind_2_Glu_DH"/>
    <property type="match status" value="1"/>
</dbReference>
<evidence type="ECO:0000256" key="10">
    <source>
        <dbReference type="RuleBase" id="RU004417"/>
    </source>
</evidence>
<dbReference type="PIRSF" id="PIRSF000185">
    <property type="entry name" value="Glu_DH"/>
    <property type="match status" value="1"/>
</dbReference>
<dbReference type="SUPFAM" id="SSF53223">
    <property type="entry name" value="Aminoacid dehydrogenase-like, N-terminal domain"/>
    <property type="match status" value="1"/>
</dbReference>
<feature type="active site" description="Proton donor" evidence="7">
    <location>
        <position position="128"/>
    </location>
</feature>
<comment type="caution">
    <text evidence="12">The sequence shown here is derived from an EMBL/GenBank/DDBJ whole genome shotgun (WGS) entry which is preliminary data.</text>
</comment>
<dbReference type="SMART" id="SM00839">
    <property type="entry name" value="ELFV_dehydrog"/>
    <property type="match status" value="1"/>
</dbReference>
<evidence type="ECO:0000256" key="7">
    <source>
        <dbReference type="PIRSR" id="PIRSR000185-1"/>
    </source>
</evidence>
<dbReference type="EMBL" id="RAXU01000001">
    <property type="protein sequence ID" value="RKG36330.1"/>
    <property type="molecule type" value="Genomic_DNA"/>
</dbReference>
<evidence type="ECO:0000256" key="8">
    <source>
        <dbReference type="PIRSR" id="PIRSR000185-2"/>
    </source>
</evidence>
<evidence type="ECO:0000313" key="13">
    <source>
        <dbReference type="Proteomes" id="UP000269001"/>
    </source>
</evidence>
<comment type="catalytic activity">
    <reaction evidence="5">
        <text>L-glutamate + NADP(+) + H2O = 2-oxoglutarate + NH4(+) + NADPH + H(+)</text>
        <dbReference type="Rhea" id="RHEA:11612"/>
        <dbReference type="ChEBI" id="CHEBI:15377"/>
        <dbReference type="ChEBI" id="CHEBI:15378"/>
        <dbReference type="ChEBI" id="CHEBI:16810"/>
        <dbReference type="ChEBI" id="CHEBI:28938"/>
        <dbReference type="ChEBI" id="CHEBI:29985"/>
        <dbReference type="ChEBI" id="CHEBI:57783"/>
        <dbReference type="ChEBI" id="CHEBI:58349"/>
        <dbReference type="EC" id="1.4.1.4"/>
    </reaction>
</comment>
<feature type="binding site" evidence="8">
    <location>
        <position position="116"/>
    </location>
    <ligand>
        <name>substrate</name>
    </ligand>
</feature>
<keyword evidence="13" id="KW-1185">Reference proteome</keyword>
<evidence type="ECO:0000313" key="12">
    <source>
        <dbReference type="EMBL" id="RKG36330.1"/>
    </source>
</evidence>
<feature type="site" description="Important for catalysis" evidence="9">
    <location>
        <position position="168"/>
    </location>
</feature>
<evidence type="ECO:0000256" key="3">
    <source>
        <dbReference type="ARBA" id="ARBA00011643"/>
    </source>
</evidence>
<evidence type="ECO:0000256" key="1">
    <source>
        <dbReference type="ARBA" id="ARBA00003868"/>
    </source>
</evidence>
<proteinExistence type="inferred from homology"/>
<feature type="binding site" evidence="8">
    <location>
        <position position="167"/>
    </location>
    <ligand>
        <name>substrate</name>
    </ligand>
</feature>
<name>A0A3A8F004_9GAMM</name>
<dbReference type="FunFam" id="1.10.285.10:FF:000001">
    <property type="entry name" value="Glutamate dehydrogenase"/>
    <property type="match status" value="1"/>
</dbReference>
<organism evidence="12 13">
    <name type="scientific">Acinetobacter guerrae</name>
    <dbReference type="NCBI Taxonomy" id="1843371"/>
    <lineage>
        <taxon>Bacteria</taxon>
        <taxon>Pseudomonadati</taxon>
        <taxon>Pseudomonadota</taxon>
        <taxon>Gammaproteobacteria</taxon>
        <taxon>Moraxellales</taxon>
        <taxon>Moraxellaceae</taxon>
        <taxon>Acinetobacter</taxon>
    </lineage>
</organism>
<feature type="domain" description="Glutamate/phenylalanine/leucine/valine/L-tryptophan dehydrogenase C-terminal" evidence="11">
    <location>
        <begin position="204"/>
        <end position="446"/>
    </location>
</feature>
<feature type="binding site" evidence="8">
    <location>
        <position position="380"/>
    </location>
    <ligand>
        <name>substrate</name>
    </ligand>
</feature>
<dbReference type="InterPro" id="IPR033524">
    <property type="entry name" value="Glu/Leu/Phe/Val_DH_AS"/>
</dbReference>
<evidence type="ECO:0000256" key="9">
    <source>
        <dbReference type="PIRSR" id="PIRSR000185-3"/>
    </source>
</evidence>
<protein>
    <recommendedName>
        <fullName evidence="6">Glutamate dehydrogenase</fullName>
    </recommendedName>
</protein>
<evidence type="ECO:0000256" key="5">
    <source>
        <dbReference type="ARBA" id="ARBA00048584"/>
    </source>
</evidence>
<dbReference type="Gene3D" id="3.40.50.720">
    <property type="entry name" value="NAD(P)-binding Rossmann-like Domain"/>
    <property type="match status" value="1"/>
</dbReference>
<evidence type="ECO:0000259" key="11">
    <source>
        <dbReference type="SMART" id="SM00839"/>
    </source>
</evidence>
<dbReference type="Gene3D" id="1.10.285.10">
    <property type="entry name" value="Glutamate Dehydrogenase, chain A, domain 3"/>
    <property type="match status" value="2"/>
</dbReference>
<sequence length="448" mass="48881">MKYSSSLNDFLHAVKARDPHQPEFLQAVEEVMMSLWPFIEKNPEYANYALLERLVEPERAIQFRVAWVDDQGQTQVNRAFRVQYNSAIGPFKGGMRFHPSVNLSILKFLGFEQTFKNALTTLPMGGGKGGSDFDPKGKSEGEIMRFCQALMIELYRHLGSDTDIPAGDIGVGGREVGYMAGMMKKLSNNTSSVFTGKGISFGGSLMRPEATGYGTVYFAEEMLKTHGTHFQGKTVAISGSGNVAQFAAEKAMFLGAKVVTLSDSNGTVYLKNGFTDELLVEVMELKNKKRGRISEFASKHGFEYFEGKTPWHIPVDIALPCATQNELNAEDAEVLIQNGVICVAEGANMPSTLEAVEKFIDAKILYAPGKASNAGGVATSGLEMSQNASRLAWSHAEVDERLHAIMKDIHANCVKYGTKEDGFVNYVDGANIAGFVKVADAMLAQGVF</sequence>
<keyword evidence="8" id="KW-0547">Nucleotide-binding</keyword>
<dbReference type="Proteomes" id="UP000269001">
    <property type="component" value="Unassembled WGS sequence"/>
</dbReference>
<dbReference type="PANTHER" id="PTHR43571:SF1">
    <property type="entry name" value="NADP-SPECIFIC GLUTAMATE DEHYDROGENASE 1-RELATED"/>
    <property type="match status" value="1"/>
</dbReference>
<evidence type="ECO:0000256" key="4">
    <source>
        <dbReference type="ARBA" id="ARBA00023002"/>
    </source>
</evidence>
<comment type="subunit">
    <text evidence="3">Homohexamer.</text>
</comment>
<feature type="binding site" evidence="8">
    <location>
        <position position="92"/>
    </location>
    <ligand>
        <name>substrate</name>
    </ligand>
</feature>
<dbReference type="AlphaFoldDB" id="A0A3A8F004"/>
<dbReference type="FunFam" id="3.40.50.720:FF:000030">
    <property type="entry name" value="Glutamate dehydrogenase"/>
    <property type="match status" value="1"/>
</dbReference>
<dbReference type="GO" id="GO:0006537">
    <property type="term" value="P:glutamate biosynthetic process"/>
    <property type="evidence" value="ECO:0007669"/>
    <property type="project" value="UniProtKB-ARBA"/>
</dbReference>
<comment type="function">
    <text evidence="1">Catalyzes the reversible oxidative deamination of glutamate to alpha-ketoglutarate and ammonia.</text>
</comment>
<dbReference type="InterPro" id="IPR006097">
    <property type="entry name" value="Glu/Leu/Phe/Val/Trp_DH_dimer"/>
</dbReference>
<dbReference type="InterPro" id="IPR014362">
    <property type="entry name" value="Glu_DH"/>
</dbReference>
<dbReference type="GO" id="GO:0004354">
    <property type="term" value="F:glutamate dehydrogenase (NADP+) activity"/>
    <property type="evidence" value="ECO:0007669"/>
    <property type="project" value="UniProtKB-EC"/>
</dbReference>
<dbReference type="PRINTS" id="PR00082">
    <property type="entry name" value="GLFDHDRGNASE"/>
</dbReference>
<dbReference type="InterPro" id="IPR036291">
    <property type="entry name" value="NAD(P)-bd_dom_sf"/>
</dbReference>
<dbReference type="InterPro" id="IPR006095">
    <property type="entry name" value="Glu/Leu/Phe/Val/Trp_DH"/>
</dbReference>
<feature type="binding site" evidence="8">
    <location>
        <position position="211"/>
    </location>
    <ligand>
        <name>NAD(+)</name>
        <dbReference type="ChEBI" id="CHEBI:57540"/>
    </ligand>
</feature>
<dbReference type="Pfam" id="PF00208">
    <property type="entry name" value="ELFV_dehydrog"/>
    <property type="match status" value="1"/>
</dbReference>
<dbReference type="NCBIfam" id="NF006929">
    <property type="entry name" value="PRK09414.1"/>
    <property type="match status" value="1"/>
</dbReference>
<accession>A0A3A8F004</accession>
<dbReference type="InterPro" id="IPR046346">
    <property type="entry name" value="Aminoacid_DH-like_N_sf"/>
</dbReference>
<dbReference type="SUPFAM" id="SSF51735">
    <property type="entry name" value="NAD(P)-binding Rossmann-fold domains"/>
    <property type="match status" value="1"/>
</dbReference>
<feature type="binding site" evidence="8">
    <location>
        <position position="113"/>
    </location>
    <ligand>
        <name>substrate</name>
    </ligand>
</feature>
<dbReference type="GO" id="GO:0000166">
    <property type="term" value="F:nucleotide binding"/>
    <property type="evidence" value="ECO:0007669"/>
    <property type="project" value="UniProtKB-KW"/>
</dbReference>
<feature type="binding site" evidence="8">
    <location>
        <position position="242"/>
    </location>
    <ligand>
        <name>NAD(+)</name>
        <dbReference type="ChEBI" id="CHEBI:57540"/>
    </ligand>
</feature>
<reference evidence="12 13" key="1">
    <citation type="submission" date="2018-09" db="EMBL/GenBank/DDBJ databases">
        <title>The draft genome of Acinetobacter spp. strains.</title>
        <authorList>
            <person name="Qin J."/>
            <person name="Feng Y."/>
            <person name="Zong Z."/>
        </authorList>
    </citation>
    <scope>NUCLEOTIDE SEQUENCE [LARGE SCALE GENOMIC DNA]</scope>
    <source>
        <strain evidence="12 13">WCHAc060096</strain>
    </source>
</reference>
<dbReference type="Pfam" id="PF02812">
    <property type="entry name" value="ELFV_dehydrog_N"/>
    <property type="match status" value="1"/>
</dbReference>
<dbReference type="InterPro" id="IPR006096">
    <property type="entry name" value="Glu/Leu/Phe/Val/Trp_DH_C"/>
</dbReference>
<dbReference type="InterPro" id="IPR033922">
    <property type="entry name" value="NAD_bind_Glu_DH"/>
</dbReference>
<dbReference type="InterPro" id="IPR050724">
    <property type="entry name" value="Glu_Leu_Phe_Val_DH"/>
</dbReference>
<dbReference type="Gene3D" id="3.40.50.10860">
    <property type="entry name" value="Leucine Dehydrogenase, chain A, domain 1"/>
    <property type="match status" value="1"/>
</dbReference>
<dbReference type="PROSITE" id="PS00074">
    <property type="entry name" value="GLFV_DEHYDROGENASE"/>
    <property type="match status" value="1"/>
</dbReference>
<dbReference type="PANTHER" id="PTHR43571">
    <property type="entry name" value="NADP-SPECIFIC GLUTAMATE DEHYDROGENASE 1-RELATED"/>
    <property type="match status" value="1"/>
</dbReference>
<keyword evidence="4 6" id="KW-0560">Oxidoreductase</keyword>